<dbReference type="RefSeq" id="WP_231005040.1">
    <property type="nucleotide sequence ID" value="NZ_JAJNEC010000005.1"/>
</dbReference>
<accession>A0ABS8PU04</accession>
<evidence type="ECO:0000313" key="2">
    <source>
        <dbReference type="EMBL" id="MCD2423782.1"/>
    </source>
</evidence>
<protein>
    <recommendedName>
        <fullName evidence="4">Lipocalin-like domain-containing protein</fullName>
    </recommendedName>
</protein>
<keyword evidence="3" id="KW-1185">Reference proteome</keyword>
<name>A0ABS8PU04_9BACT</name>
<evidence type="ECO:0000256" key="1">
    <source>
        <dbReference type="SAM" id="MobiDB-lite"/>
    </source>
</evidence>
<dbReference type="Proteomes" id="UP001199816">
    <property type="component" value="Unassembled WGS sequence"/>
</dbReference>
<organism evidence="2 3">
    <name type="scientific">Niabella pedocola</name>
    <dbReference type="NCBI Taxonomy" id="1752077"/>
    <lineage>
        <taxon>Bacteria</taxon>
        <taxon>Pseudomonadati</taxon>
        <taxon>Bacteroidota</taxon>
        <taxon>Chitinophagia</taxon>
        <taxon>Chitinophagales</taxon>
        <taxon>Chitinophagaceae</taxon>
        <taxon>Niabella</taxon>
    </lineage>
</organism>
<feature type="region of interest" description="Disordered" evidence="1">
    <location>
        <begin position="133"/>
        <end position="154"/>
    </location>
</feature>
<gene>
    <name evidence="2" type="ORF">LQ567_13485</name>
</gene>
<reference evidence="2 3" key="1">
    <citation type="submission" date="2021-11" db="EMBL/GenBank/DDBJ databases">
        <title>Genomic of Niabella pedocola.</title>
        <authorList>
            <person name="Wu T."/>
        </authorList>
    </citation>
    <scope>NUCLEOTIDE SEQUENCE [LARGE SCALE GENOMIC DNA]</scope>
    <source>
        <strain evidence="2 3">JCM 31011</strain>
    </source>
</reference>
<dbReference type="EMBL" id="JAJNEC010000005">
    <property type="protein sequence ID" value="MCD2423782.1"/>
    <property type="molecule type" value="Genomic_DNA"/>
</dbReference>
<sequence length="154" mass="17062">MKRALLKLTAWALILITGLTAVSCRKETVYIKDRVVVLPPAHTVDGIWMGSYTVDVLPQLGQQYYSLILKPDGTAINETKWTGQTHINSGTWQMKGDTLICNTICIYGYEANIGVKEVHTAIFNKRNGTLTKGEWRNPAPGTGRGDVVLTKKQD</sequence>
<proteinExistence type="predicted"/>
<evidence type="ECO:0000313" key="3">
    <source>
        <dbReference type="Proteomes" id="UP001199816"/>
    </source>
</evidence>
<comment type="caution">
    <text evidence="2">The sequence shown here is derived from an EMBL/GenBank/DDBJ whole genome shotgun (WGS) entry which is preliminary data.</text>
</comment>
<dbReference type="PROSITE" id="PS51257">
    <property type="entry name" value="PROKAR_LIPOPROTEIN"/>
    <property type="match status" value="1"/>
</dbReference>
<evidence type="ECO:0008006" key="4">
    <source>
        <dbReference type="Google" id="ProtNLM"/>
    </source>
</evidence>